<dbReference type="InterPro" id="IPR029458">
    <property type="entry name" value="Ras-bd_By2"/>
</dbReference>
<evidence type="ECO:0000259" key="5">
    <source>
        <dbReference type="PROSITE" id="PS50105"/>
    </source>
</evidence>
<dbReference type="CDD" id="cd09534">
    <property type="entry name" value="SAM_Ste11_fungal"/>
    <property type="match status" value="1"/>
</dbReference>
<dbReference type="GO" id="GO:0016301">
    <property type="term" value="F:kinase activity"/>
    <property type="evidence" value="ECO:0007669"/>
    <property type="project" value="UniProtKB-KW"/>
</dbReference>
<feature type="compositionally biased region" description="Low complexity" evidence="4">
    <location>
        <begin position="354"/>
        <end position="372"/>
    </location>
</feature>
<reference evidence="6 7" key="1">
    <citation type="journal article" date="2014" name="PLoS Genet.">
        <title>Analysis of the Phlebiopsis gigantea genome, transcriptome and secretome provides insight into its pioneer colonization strategies of wood.</title>
        <authorList>
            <person name="Hori C."/>
            <person name="Ishida T."/>
            <person name="Igarashi K."/>
            <person name="Samejima M."/>
            <person name="Suzuki H."/>
            <person name="Master E."/>
            <person name="Ferreira P."/>
            <person name="Ruiz-Duenas F.J."/>
            <person name="Held B."/>
            <person name="Canessa P."/>
            <person name="Larrondo L.F."/>
            <person name="Schmoll M."/>
            <person name="Druzhinina I.S."/>
            <person name="Kubicek C.P."/>
            <person name="Gaskell J.A."/>
            <person name="Kersten P."/>
            <person name="St John F."/>
            <person name="Glasner J."/>
            <person name="Sabat G."/>
            <person name="Splinter BonDurant S."/>
            <person name="Syed K."/>
            <person name="Yadav J."/>
            <person name="Mgbeahuruike A.C."/>
            <person name="Kovalchuk A."/>
            <person name="Asiegbu F.O."/>
            <person name="Lackner G."/>
            <person name="Hoffmeister D."/>
            <person name="Rencoret J."/>
            <person name="Gutierrez A."/>
            <person name="Sun H."/>
            <person name="Lindquist E."/>
            <person name="Barry K."/>
            <person name="Riley R."/>
            <person name="Grigoriev I.V."/>
            <person name="Henrissat B."/>
            <person name="Kues U."/>
            <person name="Berka R.M."/>
            <person name="Martinez A.T."/>
            <person name="Covert S.F."/>
            <person name="Blanchette R.A."/>
            <person name="Cullen D."/>
        </authorList>
    </citation>
    <scope>NUCLEOTIDE SEQUENCE [LARGE SCALE GENOMIC DNA]</scope>
    <source>
        <strain evidence="6 7">11061_1 CR5-6</strain>
    </source>
</reference>
<dbReference type="InterPro" id="IPR001660">
    <property type="entry name" value="SAM"/>
</dbReference>
<feature type="domain" description="SAM" evidence="5">
    <location>
        <begin position="87"/>
        <end position="150"/>
    </location>
</feature>
<organism evidence="6 7">
    <name type="scientific">Phlebiopsis gigantea (strain 11061_1 CR5-6)</name>
    <name type="common">White-rot fungus</name>
    <name type="synonym">Peniophora gigantea</name>
    <dbReference type="NCBI Taxonomy" id="745531"/>
    <lineage>
        <taxon>Eukaryota</taxon>
        <taxon>Fungi</taxon>
        <taxon>Dikarya</taxon>
        <taxon>Basidiomycota</taxon>
        <taxon>Agaricomycotina</taxon>
        <taxon>Agaricomycetes</taxon>
        <taxon>Polyporales</taxon>
        <taxon>Phanerochaetaceae</taxon>
        <taxon>Phlebiopsis</taxon>
    </lineage>
</organism>
<gene>
    <name evidence="6" type="ORF">PHLGIDRAFT_311803</name>
</gene>
<dbReference type="STRING" id="745531.A0A0C3SDD1"/>
<evidence type="ECO:0000313" key="7">
    <source>
        <dbReference type="Proteomes" id="UP000053257"/>
    </source>
</evidence>
<dbReference type="Pfam" id="PF14847">
    <property type="entry name" value="Ras_bdg_2"/>
    <property type="match status" value="1"/>
</dbReference>
<feature type="region of interest" description="Disordered" evidence="4">
    <location>
        <begin position="691"/>
        <end position="711"/>
    </location>
</feature>
<feature type="compositionally biased region" description="Pro residues" evidence="4">
    <location>
        <begin position="227"/>
        <end position="237"/>
    </location>
</feature>
<accession>A0A0C3SDD1</accession>
<dbReference type="Proteomes" id="UP000053257">
    <property type="component" value="Unassembled WGS sequence"/>
</dbReference>
<feature type="compositionally biased region" description="Pro residues" evidence="4">
    <location>
        <begin position="255"/>
        <end position="270"/>
    </location>
</feature>
<feature type="region of interest" description="Disordered" evidence="4">
    <location>
        <begin position="612"/>
        <end position="634"/>
    </location>
</feature>
<dbReference type="Gene3D" id="1.10.150.50">
    <property type="entry name" value="Transcription Factor, Ets-1"/>
    <property type="match status" value="1"/>
</dbReference>
<evidence type="ECO:0000256" key="4">
    <source>
        <dbReference type="SAM" id="MobiDB-lite"/>
    </source>
</evidence>
<dbReference type="Gene3D" id="3.10.20.90">
    <property type="entry name" value="Phosphatidylinositol 3-kinase Catalytic Subunit, Chain A, domain 1"/>
    <property type="match status" value="1"/>
</dbReference>
<dbReference type="SMART" id="SM01304">
    <property type="entry name" value="Ras_bdg_2"/>
    <property type="match status" value="1"/>
</dbReference>
<evidence type="ECO:0000256" key="2">
    <source>
        <dbReference type="ARBA" id="ARBA00022679"/>
    </source>
</evidence>
<dbReference type="HOGENOM" id="CLU_379021_0_0_1"/>
<feature type="compositionally biased region" description="Low complexity" evidence="4">
    <location>
        <begin position="702"/>
        <end position="711"/>
    </location>
</feature>
<keyword evidence="7" id="KW-1185">Reference proteome</keyword>
<feature type="compositionally biased region" description="Polar residues" evidence="4">
    <location>
        <begin position="691"/>
        <end position="701"/>
    </location>
</feature>
<dbReference type="SUPFAM" id="SSF47769">
    <property type="entry name" value="SAM/Pointed domain"/>
    <property type="match status" value="1"/>
</dbReference>
<feature type="region of interest" description="Disordered" evidence="4">
    <location>
        <begin position="9"/>
        <end position="30"/>
    </location>
</feature>
<dbReference type="InterPro" id="IPR013761">
    <property type="entry name" value="SAM/pointed_sf"/>
</dbReference>
<feature type="region of interest" description="Disordered" evidence="4">
    <location>
        <begin position="159"/>
        <end position="381"/>
    </location>
</feature>
<keyword evidence="2" id="KW-0808">Transferase</keyword>
<keyword evidence="3" id="KW-0418">Kinase</keyword>
<evidence type="ECO:0000313" key="6">
    <source>
        <dbReference type="EMBL" id="KIP09580.1"/>
    </source>
</evidence>
<feature type="compositionally biased region" description="Polar residues" evidence="4">
    <location>
        <begin position="333"/>
        <end position="350"/>
    </location>
</feature>
<proteinExistence type="inferred from homology"/>
<protein>
    <recommendedName>
        <fullName evidence="5">SAM domain-containing protein</fullName>
    </recommendedName>
</protein>
<feature type="compositionally biased region" description="Low complexity" evidence="4">
    <location>
        <begin position="174"/>
        <end position="187"/>
    </location>
</feature>
<feature type="region of interest" description="Disordered" evidence="4">
    <location>
        <begin position="47"/>
        <end position="70"/>
    </location>
</feature>
<feature type="compositionally biased region" description="Polar residues" evidence="4">
    <location>
        <begin position="422"/>
        <end position="440"/>
    </location>
</feature>
<feature type="region of interest" description="Disordered" evidence="4">
    <location>
        <begin position="403"/>
        <end position="444"/>
    </location>
</feature>
<dbReference type="OrthoDB" id="266718at2759"/>
<name>A0A0C3SDD1_PHLG1</name>
<evidence type="ECO:0000256" key="1">
    <source>
        <dbReference type="ARBA" id="ARBA00006529"/>
    </source>
</evidence>
<dbReference type="PROSITE" id="PS50105">
    <property type="entry name" value="SAM_DOMAIN"/>
    <property type="match status" value="1"/>
</dbReference>
<evidence type="ECO:0000256" key="3">
    <source>
        <dbReference type="ARBA" id="ARBA00022777"/>
    </source>
</evidence>
<sequence>MAAVFLNGNSLHAPDDASQPASQASSPSSPAATFMLQQGQTTLPAFSLSTTGYSDGQSQPSTPISMHTSVSLDPPPSTTFAEYLRAWGDAHVAAWLASIKCPHHSPIFRTNDIRGDVLLELDQTTLKEMGVFTVGDRIRIVAGVKALRQKCSSHATALNSITNRPRFQEHGRNSSLSSDSGSSSSPSTRHAGARRLDNGRPAPLHLTPNAGSDSLPRLVRDGQDSARPPPPIRPLPQPISNSSSTHTPSGRHGLPPLPPPPRSQPPPPPSNSRSTPRSLLPPPGQLSGRRTPTLPEPPAFNTSQPLPLPPAPNSLLTDRQTPGGARPVRSPSPLLNSQLPNRSITRSPNENHARASSLSGSSSSPAKPPARSNTSTGVHPYALQHGASQQAALSPIAEAFNASHRGASSTPSPPTSHSGSSFRLNAGSSNRPTTPSSHTPSLDDIRKKVIKFSMPEEGKSSMIQVWDCSGGAEILWRAMKKLRGSEDSSHSPHVELIEGALTVDGWGVFTDINGDRSPLSEAQLLSICHASPDEPIREHGLTLRPIKRPRASPTSPYLAAFPKASGSTDTVNEMLVPPVDHSAPTPGTKAFKRASSVSILSGLGVQIPDGPASAASLPTALESPSAKSPSKKGKLRNFFGQRPPSELITTHLAEYFPFTEKKVLERTRRQSMMRNPTFANRRDSTISLNPAAQSRFSMSTQSSGARASARNSVASRMSVASNLGFQRVFGH</sequence>
<dbReference type="AlphaFoldDB" id="A0A0C3SDD1"/>
<dbReference type="EMBL" id="KN840464">
    <property type="protein sequence ID" value="KIP09580.1"/>
    <property type="molecule type" value="Genomic_DNA"/>
</dbReference>
<comment type="similarity">
    <text evidence="1">Belongs to the protein kinase superfamily. STE Ser/Thr protein kinase family. MAP kinase kinase kinase subfamily.</text>
</comment>
<dbReference type="SMART" id="SM00454">
    <property type="entry name" value="SAM"/>
    <property type="match status" value="1"/>
</dbReference>
<dbReference type="Pfam" id="PF00536">
    <property type="entry name" value="SAM_1"/>
    <property type="match status" value="1"/>
</dbReference>
<feature type="compositionally biased region" description="Low complexity" evidence="4">
    <location>
        <begin position="16"/>
        <end position="30"/>
    </location>
</feature>